<evidence type="ECO:0000313" key="3">
    <source>
        <dbReference type="Proteomes" id="UP000316621"/>
    </source>
</evidence>
<protein>
    <submittedName>
        <fullName evidence="2">Uncharacterized protein</fullName>
    </submittedName>
</protein>
<evidence type="ECO:0000313" key="2">
    <source>
        <dbReference type="EMBL" id="RZC63062.1"/>
    </source>
</evidence>
<reference evidence="2 3" key="1">
    <citation type="journal article" date="2018" name="Science">
        <title>The opium poppy genome and morphinan production.</title>
        <authorList>
            <person name="Guo L."/>
            <person name="Winzer T."/>
            <person name="Yang X."/>
            <person name="Li Y."/>
            <person name="Ning Z."/>
            <person name="He Z."/>
            <person name="Teodor R."/>
            <person name="Lu Y."/>
            <person name="Bowser T.A."/>
            <person name="Graham I.A."/>
            <person name="Ye K."/>
        </authorList>
    </citation>
    <scope>NUCLEOTIDE SEQUENCE [LARGE SCALE GENOMIC DNA]</scope>
    <source>
        <strain evidence="3">cv. HN1</strain>
        <tissue evidence="2">Leaves</tissue>
    </source>
</reference>
<name>A0A4Y7JSR0_PAPSO</name>
<dbReference type="Proteomes" id="UP000316621">
    <property type="component" value="Chromosome 5"/>
</dbReference>
<keyword evidence="3" id="KW-1185">Reference proteome</keyword>
<proteinExistence type="predicted"/>
<dbReference type="EMBL" id="CM010719">
    <property type="protein sequence ID" value="RZC63062.1"/>
    <property type="molecule type" value="Genomic_DNA"/>
</dbReference>
<feature type="compositionally biased region" description="Basic and acidic residues" evidence="1">
    <location>
        <begin position="30"/>
        <end position="41"/>
    </location>
</feature>
<dbReference type="Gramene" id="RZC63062">
    <property type="protein sequence ID" value="RZC63062"/>
    <property type="gene ID" value="C5167_024831"/>
</dbReference>
<accession>A0A4Y7JSR0</accession>
<sequence>MVNNNEQPALATSSSEGTTPTSRKVRGPRKRAEARCIDCSQ</sequence>
<evidence type="ECO:0000256" key="1">
    <source>
        <dbReference type="SAM" id="MobiDB-lite"/>
    </source>
</evidence>
<organism evidence="2 3">
    <name type="scientific">Papaver somniferum</name>
    <name type="common">Opium poppy</name>
    <dbReference type="NCBI Taxonomy" id="3469"/>
    <lineage>
        <taxon>Eukaryota</taxon>
        <taxon>Viridiplantae</taxon>
        <taxon>Streptophyta</taxon>
        <taxon>Embryophyta</taxon>
        <taxon>Tracheophyta</taxon>
        <taxon>Spermatophyta</taxon>
        <taxon>Magnoliopsida</taxon>
        <taxon>Ranunculales</taxon>
        <taxon>Papaveraceae</taxon>
        <taxon>Papaveroideae</taxon>
        <taxon>Papaver</taxon>
    </lineage>
</organism>
<feature type="compositionally biased region" description="Polar residues" evidence="1">
    <location>
        <begin position="1"/>
        <end position="22"/>
    </location>
</feature>
<gene>
    <name evidence="2" type="ORF">C5167_024831</name>
</gene>
<dbReference type="AlphaFoldDB" id="A0A4Y7JSR0"/>
<feature type="region of interest" description="Disordered" evidence="1">
    <location>
        <begin position="1"/>
        <end position="41"/>
    </location>
</feature>